<dbReference type="GO" id="GO:0032153">
    <property type="term" value="C:cell division site"/>
    <property type="evidence" value="ECO:0007669"/>
    <property type="project" value="TreeGrafter"/>
</dbReference>
<keyword evidence="5" id="KW-0449">Lipoprotein</keyword>
<dbReference type="InterPro" id="IPR011055">
    <property type="entry name" value="Dup_hybrid_motif"/>
</dbReference>
<dbReference type="InterPro" id="IPR016047">
    <property type="entry name" value="M23ase_b-sheet_dom"/>
</dbReference>
<dbReference type="GO" id="GO:0009279">
    <property type="term" value="C:cell outer membrane"/>
    <property type="evidence" value="ECO:0007669"/>
    <property type="project" value="TreeGrafter"/>
</dbReference>
<gene>
    <name evidence="5" type="ORF">PROAA_3160003</name>
</gene>
<dbReference type="InterPro" id="IPR036779">
    <property type="entry name" value="LysM_dom_sf"/>
</dbReference>
<dbReference type="Gene3D" id="3.10.350.10">
    <property type="entry name" value="LysM domain"/>
    <property type="match status" value="1"/>
</dbReference>
<dbReference type="AlphaFoldDB" id="A0A1A8XX87"/>
<feature type="compositionally biased region" description="Low complexity" evidence="2">
    <location>
        <begin position="148"/>
        <end position="173"/>
    </location>
</feature>
<dbReference type="Pfam" id="PF01476">
    <property type="entry name" value="LysM"/>
    <property type="match status" value="1"/>
</dbReference>
<dbReference type="Pfam" id="PF01551">
    <property type="entry name" value="Peptidase_M23"/>
    <property type="match status" value="1"/>
</dbReference>
<protein>
    <submittedName>
        <fullName evidence="5">Lipoprotein NlpD/LppB homolog</fullName>
    </submittedName>
</protein>
<sequence>MKNMRAFEKPGRAIFLAILLALAGCASRSPAPVFERGGQLSSATDKDSYAVKHGDTLYSIAREHGMDPHELIAMNGIVTPNSIKPGMILKVKPPIATSTVASAVPITTDVVDSRPFGSEQGVGTQPVGTNTETLKREPKAGKETYSDQALALAQNQNQPKATESASAAAANPEAKPEPPPAATALSGDEIAWAWPATGKIIGTFSEGSNKGIDIAGKAGDPVLAAGDGKVIIANFLRGYGRLVIVKHNKTYVSVYGHNRTLLVKEGQLVVKGQKIAEMGNTDADQVKLHFEIRSKGKPLDPLKFLPQR</sequence>
<dbReference type="Gene3D" id="2.70.70.10">
    <property type="entry name" value="Glucose Permease (Domain IIA)"/>
    <property type="match status" value="1"/>
</dbReference>
<evidence type="ECO:0000256" key="2">
    <source>
        <dbReference type="SAM" id="MobiDB-lite"/>
    </source>
</evidence>
<keyword evidence="6" id="KW-1185">Reference proteome</keyword>
<dbReference type="EMBL" id="FLQY01000242">
    <property type="protein sequence ID" value="SBT09257.1"/>
    <property type="molecule type" value="Genomic_DNA"/>
</dbReference>
<dbReference type="CDD" id="cd00118">
    <property type="entry name" value="LysM"/>
    <property type="match status" value="1"/>
</dbReference>
<feature type="region of interest" description="Disordered" evidence="2">
    <location>
        <begin position="115"/>
        <end position="184"/>
    </location>
</feature>
<evidence type="ECO:0000256" key="1">
    <source>
        <dbReference type="ARBA" id="ARBA00038420"/>
    </source>
</evidence>
<dbReference type="PANTHER" id="PTHR21666">
    <property type="entry name" value="PEPTIDASE-RELATED"/>
    <property type="match status" value="1"/>
</dbReference>
<evidence type="ECO:0000313" key="6">
    <source>
        <dbReference type="Proteomes" id="UP000199600"/>
    </source>
</evidence>
<dbReference type="InterPro" id="IPR050570">
    <property type="entry name" value="Cell_wall_metabolism_enzyme"/>
</dbReference>
<organism evidence="5 6">
    <name type="scientific">Candidatus Propionivibrio aalborgensis</name>
    <dbReference type="NCBI Taxonomy" id="1860101"/>
    <lineage>
        <taxon>Bacteria</taxon>
        <taxon>Pseudomonadati</taxon>
        <taxon>Pseudomonadota</taxon>
        <taxon>Betaproteobacteria</taxon>
        <taxon>Rhodocyclales</taxon>
        <taxon>Rhodocyclaceae</taxon>
        <taxon>Propionivibrio</taxon>
    </lineage>
</organism>
<evidence type="ECO:0000256" key="3">
    <source>
        <dbReference type="SAM" id="SignalP"/>
    </source>
</evidence>
<accession>A0A1A8XX87</accession>
<proteinExistence type="inferred from homology"/>
<feature type="compositionally biased region" description="Basic and acidic residues" evidence="2">
    <location>
        <begin position="133"/>
        <end position="145"/>
    </location>
</feature>
<feature type="domain" description="LysM" evidence="4">
    <location>
        <begin position="47"/>
        <end position="91"/>
    </location>
</feature>
<comment type="similarity">
    <text evidence="1">Belongs to the E.coli NlpD/Haemophilus LppB family.</text>
</comment>
<name>A0A1A8XX87_9RHOO</name>
<feature type="signal peptide" evidence="3">
    <location>
        <begin position="1"/>
        <end position="31"/>
    </location>
</feature>
<feature type="compositionally biased region" description="Polar residues" evidence="2">
    <location>
        <begin position="121"/>
        <end position="132"/>
    </location>
</feature>
<dbReference type="SUPFAM" id="SSF51261">
    <property type="entry name" value="Duplicated hybrid motif"/>
    <property type="match status" value="1"/>
</dbReference>
<dbReference type="SMART" id="SM00257">
    <property type="entry name" value="LysM"/>
    <property type="match status" value="1"/>
</dbReference>
<dbReference type="SUPFAM" id="SSF54106">
    <property type="entry name" value="LysM domain"/>
    <property type="match status" value="1"/>
</dbReference>
<dbReference type="PROSITE" id="PS51257">
    <property type="entry name" value="PROKAR_LIPOPROTEIN"/>
    <property type="match status" value="1"/>
</dbReference>
<dbReference type="CDD" id="cd12797">
    <property type="entry name" value="M23_peptidase"/>
    <property type="match status" value="1"/>
</dbReference>
<dbReference type="GO" id="GO:0004222">
    <property type="term" value="F:metalloendopeptidase activity"/>
    <property type="evidence" value="ECO:0007669"/>
    <property type="project" value="TreeGrafter"/>
</dbReference>
<feature type="chain" id="PRO_5008381877" evidence="3">
    <location>
        <begin position="32"/>
        <end position="308"/>
    </location>
</feature>
<dbReference type="PANTHER" id="PTHR21666:SF263">
    <property type="entry name" value="MUREIN HYDROLASE ACTIVATOR NLPD"/>
    <property type="match status" value="1"/>
</dbReference>
<reference evidence="5 6" key="1">
    <citation type="submission" date="2016-06" db="EMBL/GenBank/DDBJ databases">
        <authorList>
            <person name="Kjaerup R.B."/>
            <person name="Dalgaard T.S."/>
            <person name="Juul-Madsen H.R."/>
        </authorList>
    </citation>
    <scope>NUCLEOTIDE SEQUENCE [LARGE SCALE GENOMIC DNA]</scope>
    <source>
        <strain evidence="5">2</strain>
    </source>
</reference>
<dbReference type="PROSITE" id="PS51782">
    <property type="entry name" value="LYSM"/>
    <property type="match status" value="1"/>
</dbReference>
<dbReference type="Proteomes" id="UP000199600">
    <property type="component" value="Unassembled WGS sequence"/>
</dbReference>
<dbReference type="RefSeq" id="WP_186411524.1">
    <property type="nucleotide sequence ID" value="NZ_FLQY01000242.1"/>
</dbReference>
<evidence type="ECO:0000259" key="4">
    <source>
        <dbReference type="PROSITE" id="PS51782"/>
    </source>
</evidence>
<dbReference type="InterPro" id="IPR018392">
    <property type="entry name" value="LysM"/>
</dbReference>
<keyword evidence="3" id="KW-0732">Signal</keyword>
<evidence type="ECO:0000313" key="5">
    <source>
        <dbReference type="EMBL" id="SBT09257.1"/>
    </source>
</evidence>